<dbReference type="PROSITE" id="PS51257">
    <property type="entry name" value="PROKAR_LIPOPROTEIN"/>
    <property type="match status" value="1"/>
</dbReference>
<proteinExistence type="inferred from homology"/>
<dbReference type="Proteomes" id="UP001060164">
    <property type="component" value="Chromosome"/>
</dbReference>
<dbReference type="Pfam" id="PF13407">
    <property type="entry name" value="Peripla_BP_4"/>
    <property type="match status" value="1"/>
</dbReference>
<dbReference type="PANTHER" id="PTHR46847:SF1">
    <property type="entry name" value="D-ALLOSE-BINDING PERIPLASMIC PROTEIN-RELATED"/>
    <property type="match status" value="1"/>
</dbReference>
<evidence type="ECO:0000256" key="1">
    <source>
        <dbReference type="ARBA" id="ARBA00004196"/>
    </source>
</evidence>
<name>A0ABY5VBJ3_9FIRM</name>
<dbReference type="Gene3D" id="3.40.50.2300">
    <property type="match status" value="2"/>
</dbReference>
<dbReference type="EMBL" id="CP102290">
    <property type="protein sequence ID" value="UWP57910.1"/>
    <property type="molecule type" value="Genomic_DNA"/>
</dbReference>
<evidence type="ECO:0000256" key="4">
    <source>
        <dbReference type="SAM" id="MobiDB-lite"/>
    </source>
</evidence>
<evidence type="ECO:0000256" key="2">
    <source>
        <dbReference type="ARBA" id="ARBA00007639"/>
    </source>
</evidence>
<evidence type="ECO:0000259" key="6">
    <source>
        <dbReference type="Pfam" id="PF13407"/>
    </source>
</evidence>
<dbReference type="SUPFAM" id="SSF53822">
    <property type="entry name" value="Periplasmic binding protein-like I"/>
    <property type="match status" value="1"/>
</dbReference>
<keyword evidence="3 5" id="KW-0732">Signal</keyword>
<sequence>MRKKIALFLAATMVLGMTACAGGSNSGDETSSASAAESEGTEEKAEAGEADGEIKQVALLTAMAGAESWQTRIQLATTLDEQYGVEITNMDCDGNASKQVEQIESAVEAGYDAIIISPAEVAAIIPAVEKAVAAGVPVVSTEGVFEGASASVNIPEYDSAYFMGKNAAEWLNENWADKSELNVMDLNYEFLDNCIERNNGFMDGLKEHCNAAINVVANVSPTTTVESTNMAESALQADNIDVCMSTNGDFLYGFMLACQNLNVDLETVAGFTMDATPSSLEFMKNGTGIKGICAWSTPQGQVEFWLEATSYVLSDEYHAGDACKEYDLDFLYITQENVDQALKDFGWDK</sequence>
<protein>
    <submittedName>
        <fullName evidence="7">Sugar ABC transporter substrate-binding protein</fullName>
    </submittedName>
</protein>
<feature type="chain" id="PRO_5046172229" evidence="5">
    <location>
        <begin position="22"/>
        <end position="349"/>
    </location>
</feature>
<evidence type="ECO:0000313" key="7">
    <source>
        <dbReference type="EMBL" id="UWP57910.1"/>
    </source>
</evidence>
<feature type="compositionally biased region" description="Low complexity" evidence="4">
    <location>
        <begin position="26"/>
        <end position="38"/>
    </location>
</feature>
<keyword evidence="8" id="KW-1185">Reference proteome</keyword>
<evidence type="ECO:0000256" key="3">
    <source>
        <dbReference type="ARBA" id="ARBA00022729"/>
    </source>
</evidence>
<accession>A0ABY5VBJ3</accession>
<feature type="signal peptide" evidence="5">
    <location>
        <begin position="1"/>
        <end position="21"/>
    </location>
</feature>
<dbReference type="PANTHER" id="PTHR46847">
    <property type="entry name" value="D-ALLOSE-BINDING PERIPLASMIC PROTEIN-RELATED"/>
    <property type="match status" value="1"/>
</dbReference>
<evidence type="ECO:0000313" key="8">
    <source>
        <dbReference type="Proteomes" id="UP001060164"/>
    </source>
</evidence>
<dbReference type="InterPro" id="IPR025997">
    <property type="entry name" value="SBP_2_dom"/>
</dbReference>
<dbReference type="CDD" id="cd01536">
    <property type="entry name" value="PBP1_ABC_sugar_binding-like"/>
    <property type="match status" value="1"/>
</dbReference>
<feature type="region of interest" description="Disordered" evidence="4">
    <location>
        <begin position="22"/>
        <end position="50"/>
    </location>
</feature>
<comment type="similarity">
    <text evidence="2">Belongs to the bacterial solute-binding protein 2 family.</text>
</comment>
<organism evidence="7 8">
    <name type="scientific">Ruminococcus gauvreauii</name>
    <dbReference type="NCBI Taxonomy" id="438033"/>
    <lineage>
        <taxon>Bacteria</taxon>
        <taxon>Bacillati</taxon>
        <taxon>Bacillota</taxon>
        <taxon>Clostridia</taxon>
        <taxon>Eubacteriales</taxon>
        <taxon>Oscillospiraceae</taxon>
        <taxon>Ruminococcus</taxon>
    </lineage>
</organism>
<dbReference type="RefSeq" id="WP_028530042.1">
    <property type="nucleotide sequence ID" value="NZ_CABLBR010000040.1"/>
</dbReference>
<dbReference type="InterPro" id="IPR028082">
    <property type="entry name" value="Peripla_BP_I"/>
</dbReference>
<reference evidence="7" key="1">
    <citation type="journal article" date="2022" name="Cell">
        <title>Design, construction, and in vivo augmentation of a complex gut microbiome.</title>
        <authorList>
            <person name="Cheng A.G."/>
            <person name="Ho P.Y."/>
            <person name="Aranda-Diaz A."/>
            <person name="Jain S."/>
            <person name="Yu F.B."/>
            <person name="Meng X."/>
            <person name="Wang M."/>
            <person name="Iakiviak M."/>
            <person name="Nagashima K."/>
            <person name="Zhao A."/>
            <person name="Murugkar P."/>
            <person name="Patil A."/>
            <person name="Atabakhsh K."/>
            <person name="Weakley A."/>
            <person name="Yan J."/>
            <person name="Brumbaugh A.R."/>
            <person name="Higginbottom S."/>
            <person name="Dimas A."/>
            <person name="Shiver A.L."/>
            <person name="Deutschbauer A."/>
            <person name="Neff N."/>
            <person name="Sonnenburg J.L."/>
            <person name="Huang K.C."/>
            <person name="Fischbach M.A."/>
        </authorList>
    </citation>
    <scope>NUCLEOTIDE SEQUENCE</scope>
    <source>
        <strain evidence="7">DSM 19829</strain>
    </source>
</reference>
<feature type="domain" description="Periplasmic binding protein" evidence="6">
    <location>
        <begin position="75"/>
        <end position="298"/>
    </location>
</feature>
<gene>
    <name evidence="7" type="ORF">NQ502_10895</name>
</gene>
<evidence type="ECO:0000256" key="5">
    <source>
        <dbReference type="SAM" id="SignalP"/>
    </source>
</evidence>
<comment type="subcellular location">
    <subcellularLocation>
        <location evidence="1">Cell envelope</location>
    </subcellularLocation>
</comment>